<evidence type="ECO:0008006" key="4">
    <source>
        <dbReference type="Google" id="ProtNLM"/>
    </source>
</evidence>
<keyword evidence="3" id="KW-1185">Reference proteome</keyword>
<protein>
    <recommendedName>
        <fullName evidence="4">Tryptophan synthase beta chain-like PALP domain-containing protein</fullName>
    </recommendedName>
</protein>
<dbReference type="AlphaFoldDB" id="A0A8J4CQL3"/>
<evidence type="ECO:0000313" key="3">
    <source>
        <dbReference type="Proteomes" id="UP000747110"/>
    </source>
</evidence>
<name>A0A8J4CQL3_9CHLO</name>
<dbReference type="EMBL" id="BNCP01000036">
    <property type="protein sequence ID" value="GIL86559.1"/>
    <property type="molecule type" value="Genomic_DNA"/>
</dbReference>
<proteinExistence type="predicted"/>
<dbReference type="SUPFAM" id="SSF53686">
    <property type="entry name" value="Tryptophan synthase beta subunit-like PLP-dependent enzymes"/>
    <property type="match status" value="1"/>
</dbReference>
<evidence type="ECO:0000313" key="2">
    <source>
        <dbReference type="EMBL" id="GIL86559.1"/>
    </source>
</evidence>
<evidence type="ECO:0000256" key="1">
    <source>
        <dbReference type="SAM" id="MobiDB-lite"/>
    </source>
</evidence>
<dbReference type="Proteomes" id="UP000747110">
    <property type="component" value="Unassembled WGS sequence"/>
</dbReference>
<comment type="caution">
    <text evidence="2">The sequence shown here is derived from an EMBL/GenBank/DDBJ whole genome shotgun (WGS) entry which is preliminary data.</text>
</comment>
<feature type="compositionally biased region" description="Polar residues" evidence="1">
    <location>
        <begin position="67"/>
        <end position="76"/>
    </location>
</feature>
<feature type="region of interest" description="Disordered" evidence="1">
    <location>
        <begin position="63"/>
        <end position="82"/>
    </location>
</feature>
<reference evidence="2" key="1">
    <citation type="journal article" date="2021" name="Proc. Natl. Acad. Sci. U.S.A.">
        <title>Three genomes in the algal genus Volvox reveal the fate of a haploid sex-determining region after a transition to homothallism.</title>
        <authorList>
            <person name="Yamamoto K."/>
            <person name="Hamaji T."/>
            <person name="Kawai-Toyooka H."/>
            <person name="Matsuzaki R."/>
            <person name="Takahashi F."/>
            <person name="Nishimura Y."/>
            <person name="Kawachi M."/>
            <person name="Noguchi H."/>
            <person name="Minakuchi Y."/>
            <person name="Umen J.G."/>
            <person name="Toyoda A."/>
            <person name="Nozaki H."/>
        </authorList>
    </citation>
    <scope>NUCLEOTIDE SEQUENCE</scope>
    <source>
        <strain evidence="2">NIES-3786</strain>
    </source>
</reference>
<organism evidence="2 3">
    <name type="scientific">Volvox reticuliferus</name>
    <dbReference type="NCBI Taxonomy" id="1737510"/>
    <lineage>
        <taxon>Eukaryota</taxon>
        <taxon>Viridiplantae</taxon>
        <taxon>Chlorophyta</taxon>
        <taxon>core chlorophytes</taxon>
        <taxon>Chlorophyceae</taxon>
        <taxon>CS clade</taxon>
        <taxon>Chlamydomonadales</taxon>
        <taxon>Volvocaceae</taxon>
        <taxon>Volvox</taxon>
    </lineage>
</organism>
<dbReference type="Gene3D" id="3.40.50.1100">
    <property type="match status" value="2"/>
</dbReference>
<dbReference type="InterPro" id="IPR036052">
    <property type="entry name" value="TrpB-like_PALP_sf"/>
</dbReference>
<sequence length="219" mass="24703">MALPSTTEELLELLDRNRWSTVAFRRHLDIEDWPMDLRLNYQTPSCPRGFQPHLQQQQLQQQLQQQVAESTEPSQLATPATTATSFRSARAVQVRINDVVAREAAVAYGKIYEHVRHTPLEPSPWLSNLVGSASGRSCVALLKLESEQHTGSFKVRGALSKVRTQSATSWGHRIHPHSFGGGFRVELSACNTLTRHRPIGSYNVFSVSVFSHLYDRTER</sequence>
<accession>A0A8J4CQL3</accession>
<dbReference type="OrthoDB" id="552009at2759"/>
<gene>
    <name evidence="2" type="ORF">Vretifemale_14835</name>
</gene>